<sequence>MSLRTFIQNYPFLKPEMTEKVRSYYDSLLEIDHNLDRLVREIDVLNYLNPLNIEQEKKRFFASKFSEDPVFNYRKLKFDPYTLQRQFFSQRLEDIPDEDIYKLYHDTIYEYSGLVQCMATVGKGPKFFYNSLRVFGTPKEKDVKNAKFILHFHKEEDAEEMVPRYNADQAQAYFQAFGEKHGLNFKIKQSNSITGPAMALATAKSLIVKKNRKFSDNDLKIQANHEIGVNMLTTFNGLNQPLRIFSHGFANNHLTQAGLAVLSEYMSDSLSLKRMKELAYRVLAADSLIKGYSFSDTFDLLYNQYKLDKETAWIITLRAHRGGGFTKDHQYLPGLKKVYDYYTSGKDLNLLLTGKVAVEDADLIESLQQKGLAEKNAFFTHSFRENKNTNDKLDFLLSNLK</sequence>
<accession>A0A285X794</accession>
<evidence type="ECO:0000313" key="5">
    <source>
        <dbReference type="EMBL" id="SOC80279.1"/>
    </source>
</evidence>
<proteinExistence type="predicted"/>
<dbReference type="Proteomes" id="UP000219193">
    <property type="component" value="Unassembled WGS sequence"/>
</dbReference>
<reference evidence="6" key="1">
    <citation type="submission" date="2017-09" db="EMBL/GenBank/DDBJ databases">
        <authorList>
            <person name="Varghese N."/>
            <person name="Submissions S."/>
        </authorList>
    </citation>
    <scope>NUCLEOTIDE SEQUENCE [LARGE SCALE GENOMIC DNA]</scope>
    <source>
        <strain evidence="6">CGMCC 1.12641</strain>
    </source>
</reference>
<gene>
    <name evidence="5" type="ORF">SAMN06296241_1825</name>
</gene>
<keyword evidence="4" id="KW-0482">Metalloprotease</keyword>
<protein>
    <recommendedName>
        <fullName evidence="7">DUF1704 domain-containing protein</fullName>
    </recommendedName>
</protein>
<dbReference type="PANTHER" id="PTHR31817:SF0">
    <property type="entry name" value="CHROMOSOME UNDETERMINED SCAFFOLD_67, WHOLE GENOME SHOTGUN SEQUENCE"/>
    <property type="match status" value="1"/>
</dbReference>
<evidence type="ECO:0000313" key="6">
    <source>
        <dbReference type="Proteomes" id="UP000219193"/>
    </source>
</evidence>
<evidence type="ECO:0008006" key="7">
    <source>
        <dbReference type="Google" id="ProtNLM"/>
    </source>
</evidence>
<dbReference type="PANTHER" id="PTHR31817">
    <property type="match status" value="1"/>
</dbReference>
<keyword evidence="2" id="KW-0645">Protease</keyword>
<dbReference type="GO" id="GO:0006508">
    <property type="term" value="P:proteolysis"/>
    <property type="evidence" value="ECO:0007669"/>
    <property type="project" value="UniProtKB-KW"/>
</dbReference>
<dbReference type="Pfam" id="PF08014">
    <property type="entry name" value="MATCAP"/>
    <property type="match status" value="1"/>
</dbReference>
<dbReference type="SMART" id="SM01154">
    <property type="entry name" value="DUF1704"/>
    <property type="match status" value="1"/>
</dbReference>
<evidence type="ECO:0000256" key="1">
    <source>
        <dbReference type="ARBA" id="ARBA00001947"/>
    </source>
</evidence>
<organism evidence="5 6">
    <name type="scientific">Salinimicrobium sediminis</name>
    <dbReference type="NCBI Taxonomy" id="1343891"/>
    <lineage>
        <taxon>Bacteria</taxon>
        <taxon>Pseudomonadati</taxon>
        <taxon>Bacteroidota</taxon>
        <taxon>Flavobacteriia</taxon>
        <taxon>Flavobacteriales</taxon>
        <taxon>Flavobacteriaceae</taxon>
        <taxon>Salinimicrobium</taxon>
    </lineage>
</organism>
<dbReference type="EMBL" id="OCMF01000002">
    <property type="protein sequence ID" value="SOC80279.1"/>
    <property type="molecule type" value="Genomic_DNA"/>
</dbReference>
<keyword evidence="3" id="KW-0378">Hydrolase</keyword>
<dbReference type="InterPro" id="IPR012548">
    <property type="entry name" value="MATCAP"/>
</dbReference>
<keyword evidence="6" id="KW-1185">Reference proteome</keyword>
<evidence type="ECO:0000256" key="4">
    <source>
        <dbReference type="ARBA" id="ARBA00023049"/>
    </source>
</evidence>
<comment type="cofactor">
    <cofactor evidence="1">
        <name>Zn(2+)</name>
        <dbReference type="ChEBI" id="CHEBI:29105"/>
    </cofactor>
</comment>
<dbReference type="GO" id="GO:0080164">
    <property type="term" value="P:regulation of nitric oxide metabolic process"/>
    <property type="evidence" value="ECO:0007669"/>
    <property type="project" value="TreeGrafter"/>
</dbReference>
<evidence type="ECO:0000256" key="3">
    <source>
        <dbReference type="ARBA" id="ARBA00022801"/>
    </source>
</evidence>
<dbReference type="GO" id="GO:0008237">
    <property type="term" value="F:metallopeptidase activity"/>
    <property type="evidence" value="ECO:0007669"/>
    <property type="project" value="UniProtKB-KW"/>
</dbReference>
<evidence type="ECO:0000256" key="2">
    <source>
        <dbReference type="ARBA" id="ARBA00022670"/>
    </source>
</evidence>
<name>A0A285X794_9FLAO</name>
<dbReference type="AlphaFoldDB" id="A0A285X794"/>